<keyword evidence="3 6" id="KW-0812">Transmembrane</keyword>
<evidence type="ECO:0000313" key="8">
    <source>
        <dbReference type="Proteomes" id="UP000252086"/>
    </source>
</evidence>
<reference evidence="7 8" key="1">
    <citation type="submission" date="2018-06" db="EMBL/GenBank/DDBJ databases">
        <title>Genomic Encyclopedia of Type Strains, Phase III (KMG-III): the genomes of soil and plant-associated and newly described type strains.</title>
        <authorList>
            <person name="Whitman W."/>
        </authorList>
    </citation>
    <scope>NUCLEOTIDE SEQUENCE [LARGE SCALE GENOMIC DNA]</scope>
    <source>
        <strain evidence="7 8">CECT 7732</strain>
    </source>
</reference>
<dbReference type="EMBL" id="QNRF01000006">
    <property type="protein sequence ID" value="RBO82345.1"/>
    <property type="molecule type" value="Genomic_DNA"/>
</dbReference>
<dbReference type="PANTHER" id="PTHR30086:SF20">
    <property type="entry name" value="ARGININE EXPORTER PROTEIN ARGO-RELATED"/>
    <property type="match status" value="1"/>
</dbReference>
<evidence type="ECO:0000256" key="1">
    <source>
        <dbReference type="ARBA" id="ARBA00004651"/>
    </source>
</evidence>
<protein>
    <submittedName>
        <fullName evidence="7">Threonine/homoserine/homoserine lactone efflux protein</fullName>
    </submittedName>
</protein>
<organism evidence="7 8">
    <name type="scientific">Marinomonas aquiplantarum</name>
    <dbReference type="NCBI Taxonomy" id="491951"/>
    <lineage>
        <taxon>Bacteria</taxon>
        <taxon>Pseudomonadati</taxon>
        <taxon>Pseudomonadota</taxon>
        <taxon>Gammaproteobacteria</taxon>
        <taxon>Oceanospirillales</taxon>
        <taxon>Oceanospirillaceae</taxon>
        <taxon>Marinomonas</taxon>
    </lineage>
</organism>
<keyword evidence="8" id="KW-1185">Reference proteome</keyword>
<dbReference type="GO" id="GO:0015171">
    <property type="term" value="F:amino acid transmembrane transporter activity"/>
    <property type="evidence" value="ECO:0007669"/>
    <property type="project" value="TreeGrafter"/>
</dbReference>
<dbReference type="Pfam" id="PF01810">
    <property type="entry name" value="LysE"/>
    <property type="match status" value="1"/>
</dbReference>
<proteinExistence type="predicted"/>
<dbReference type="PANTHER" id="PTHR30086">
    <property type="entry name" value="ARGININE EXPORTER PROTEIN ARGO"/>
    <property type="match status" value="1"/>
</dbReference>
<feature type="transmembrane region" description="Helical" evidence="6">
    <location>
        <begin position="191"/>
        <end position="208"/>
    </location>
</feature>
<feature type="transmembrane region" description="Helical" evidence="6">
    <location>
        <begin position="39"/>
        <end position="59"/>
    </location>
</feature>
<dbReference type="OrthoDB" id="581870at2"/>
<evidence type="ECO:0000256" key="4">
    <source>
        <dbReference type="ARBA" id="ARBA00022989"/>
    </source>
</evidence>
<evidence type="ECO:0000256" key="2">
    <source>
        <dbReference type="ARBA" id="ARBA00022475"/>
    </source>
</evidence>
<accession>A0A366CXK9</accession>
<evidence type="ECO:0000256" key="6">
    <source>
        <dbReference type="SAM" id="Phobius"/>
    </source>
</evidence>
<keyword evidence="5 6" id="KW-0472">Membrane</keyword>
<dbReference type="GO" id="GO:0005886">
    <property type="term" value="C:plasma membrane"/>
    <property type="evidence" value="ECO:0007669"/>
    <property type="project" value="UniProtKB-SubCell"/>
</dbReference>
<evidence type="ECO:0000256" key="3">
    <source>
        <dbReference type="ARBA" id="ARBA00022692"/>
    </source>
</evidence>
<comment type="caution">
    <text evidence="7">The sequence shown here is derived from an EMBL/GenBank/DDBJ whole genome shotgun (WGS) entry which is preliminary data.</text>
</comment>
<evidence type="ECO:0000256" key="5">
    <source>
        <dbReference type="ARBA" id="ARBA00023136"/>
    </source>
</evidence>
<dbReference type="Proteomes" id="UP000252086">
    <property type="component" value="Unassembled WGS sequence"/>
</dbReference>
<dbReference type="RefSeq" id="WP_113875008.1">
    <property type="nucleotide sequence ID" value="NZ_QNRF01000006.1"/>
</dbReference>
<keyword evidence="2" id="KW-1003">Cell membrane</keyword>
<evidence type="ECO:0000313" key="7">
    <source>
        <dbReference type="EMBL" id="RBO82345.1"/>
    </source>
</evidence>
<feature type="transmembrane region" description="Helical" evidence="6">
    <location>
        <begin position="147"/>
        <end position="171"/>
    </location>
</feature>
<feature type="transmembrane region" description="Helical" evidence="6">
    <location>
        <begin position="71"/>
        <end position="89"/>
    </location>
</feature>
<dbReference type="AlphaFoldDB" id="A0A366CXK9"/>
<gene>
    <name evidence="7" type="ORF">DFP76_106173</name>
</gene>
<keyword evidence="4 6" id="KW-1133">Transmembrane helix</keyword>
<name>A0A366CXK9_9GAMM</name>
<comment type="subcellular location">
    <subcellularLocation>
        <location evidence="1">Cell membrane</location>
        <topology evidence="1">Multi-pass membrane protein</topology>
    </subcellularLocation>
</comment>
<sequence>MIDLLSLLTIGFAFFVVAVSPGPATLSNATIAMSRGRTVALVYGFGLSSGMFLWGLVAVSGMGAILQSSVYVLMVLKVLGGLYLLRLAYVSFKASLVVEEQQNLAHMQATSYRKWFMRGFILNSSNPKTVVAWMAALSMGMQGHNDLMSLTLALLTCMLVGYLVNILYSLVFSIQGIMETYQKCRRWVERATASMFALAGLGLLKSALNRS</sequence>
<dbReference type="InterPro" id="IPR001123">
    <property type="entry name" value="LeuE-type"/>
</dbReference>